<dbReference type="InterPro" id="IPR036291">
    <property type="entry name" value="NAD(P)-bd_dom_sf"/>
</dbReference>
<comment type="caution">
    <text evidence="3">The sequence shown here is derived from an EMBL/GenBank/DDBJ whole genome shotgun (WGS) entry which is preliminary data.</text>
</comment>
<evidence type="ECO:0000256" key="1">
    <source>
        <dbReference type="ARBA" id="ARBA00023027"/>
    </source>
</evidence>
<dbReference type="EMBL" id="JAXCLX010000002">
    <property type="protein sequence ID" value="MDY0872567.1"/>
    <property type="molecule type" value="Genomic_DNA"/>
</dbReference>
<dbReference type="Pfam" id="PF01370">
    <property type="entry name" value="Epimerase"/>
    <property type="match status" value="1"/>
</dbReference>
<dbReference type="Proteomes" id="UP001271769">
    <property type="component" value="Unassembled WGS sequence"/>
</dbReference>
<dbReference type="RefSeq" id="WP_320501043.1">
    <property type="nucleotide sequence ID" value="NZ_JAXCLX010000002.1"/>
</dbReference>
<name>A0ABU5DZ01_9PROT</name>
<dbReference type="InterPro" id="IPR001509">
    <property type="entry name" value="Epimerase_deHydtase"/>
</dbReference>
<protein>
    <submittedName>
        <fullName evidence="3">NAD-dependent epimerase/dehydratase family protein</fullName>
    </submittedName>
</protein>
<evidence type="ECO:0000313" key="3">
    <source>
        <dbReference type="EMBL" id="MDY0872567.1"/>
    </source>
</evidence>
<gene>
    <name evidence="3" type="ORF">SMD31_11555</name>
</gene>
<keyword evidence="4" id="KW-1185">Reference proteome</keyword>
<feature type="domain" description="NAD-dependent epimerase/dehydratase" evidence="2">
    <location>
        <begin position="3"/>
        <end position="251"/>
    </location>
</feature>
<dbReference type="PANTHER" id="PTHR43574">
    <property type="entry name" value="EPIMERASE-RELATED"/>
    <property type="match status" value="1"/>
</dbReference>
<dbReference type="Gene3D" id="3.40.50.720">
    <property type="entry name" value="NAD(P)-binding Rossmann-like Domain"/>
    <property type="match status" value="1"/>
</dbReference>
<evidence type="ECO:0000259" key="2">
    <source>
        <dbReference type="Pfam" id="PF01370"/>
    </source>
</evidence>
<evidence type="ECO:0000313" key="4">
    <source>
        <dbReference type="Proteomes" id="UP001271769"/>
    </source>
</evidence>
<proteinExistence type="predicted"/>
<dbReference type="SUPFAM" id="SSF51735">
    <property type="entry name" value="NAD(P)-binding Rossmann-fold domains"/>
    <property type="match status" value="1"/>
</dbReference>
<organism evidence="3 4">
    <name type="scientific">Dongia rigui</name>
    <dbReference type="NCBI Taxonomy" id="940149"/>
    <lineage>
        <taxon>Bacteria</taxon>
        <taxon>Pseudomonadati</taxon>
        <taxon>Pseudomonadota</taxon>
        <taxon>Alphaproteobacteria</taxon>
        <taxon>Rhodospirillales</taxon>
        <taxon>Dongiaceae</taxon>
        <taxon>Dongia</taxon>
    </lineage>
</organism>
<reference evidence="3 4" key="1">
    <citation type="journal article" date="2013" name="Antonie Van Leeuwenhoek">
        <title>Dongia rigui sp. nov., isolated from freshwater of a large wetland in Korea.</title>
        <authorList>
            <person name="Baik K.S."/>
            <person name="Hwang Y.M."/>
            <person name="Choi J.S."/>
            <person name="Kwon J."/>
            <person name="Seong C.N."/>
        </authorList>
    </citation>
    <scope>NUCLEOTIDE SEQUENCE [LARGE SCALE GENOMIC DNA]</scope>
    <source>
        <strain evidence="3 4">04SU4-P</strain>
    </source>
</reference>
<sequence length="332" mass="35978">MGVLVTGAAGFIGSFVARALLGRGETVIGVDNLNTYYDVSLKEGRLAGLVQHPNFRFVRADIADQQGLLKALQPHLAALDRIVHLAAQAGVRHSIEKPLDYLNANLGGHLHLLELARGVPNLRHMVYASSSSVYGASQRIPFSLDDPVDQPVSLYAATKRADELMSASYASLYKIPLTGLRFFTVYGPAGRPDMAYFKFTQAILAGRPIDVNGDGSQSRDFTYVDDIVDGVIAALDRPPAGTIPHRLFNLGDDQPEKLSHLIALIEEACGRRAQINYLPPSPGDVPATWADISASRAELDYAPKVPLAEGVKRFVEWYRRHAAQPDVAALAG</sequence>
<accession>A0ABU5DZ01</accession>
<dbReference type="PRINTS" id="PR01713">
    <property type="entry name" value="NUCEPIMERASE"/>
</dbReference>
<keyword evidence="1" id="KW-0520">NAD</keyword>
<dbReference type="Gene3D" id="3.90.25.10">
    <property type="entry name" value="UDP-galactose 4-epimerase, domain 1"/>
    <property type="match status" value="1"/>
</dbReference>